<evidence type="ECO:0000313" key="2">
    <source>
        <dbReference type="Proteomes" id="UP000198393"/>
    </source>
</evidence>
<reference evidence="1 2" key="1">
    <citation type="submission" date="2017-06" db="EMBL/GenBank/DDBJ databases">
        <authorList>
            <person name="Kim H.J."/>
            <person name="Triplett B.A."/>
        </authorList>
    </citation>
    <scope>NUCLEOTIDE SEQUENCE [LARGE SCALE GENOMIC DNA]</scope>
    <source>
        <strain evidence="1 2">DSM 19307</strain>
    </source>
</reference>
<dbReference type="Proteomes" id="UP000198393">
    <property type="component" value="Unassembled WGS sequence"/>
</dbReference>
<organism evidence="1 2">
    <name type="scientific">Ekhidna lutea</name>
    <dbReference type="NCBI Taxonomy" id="447679"/>
    <lineage>
        <taxon>Bacteria</taxon>
        <taxon>Pseudomonadati</taxon>
        <taxon>Bacteroidota</taxon>
        <taxon>Cytophagia</taxon>
        <taxon>Cytophagales</taxon>
        <taxon>Reichenbachiellaceae</taxon>
        <taxon>Ekhidna</taxon>
    </lineage>
</organism>
<dbReference type="EMBL" id="FZPD01000002">
    <property type="protein sequence ID" value="SNS82984.1"/>
    <property type="molecule type" value="Genomic_DNA"/>
</dbReference>
<evidence type="ECO:0008006" key="3">
    <source>
        <dbReference type="Google" id="ProtNLM"/>
    </source>
</evidence>
<dbReference type="AlphaFoldDB" id="A0A239HRS4"/>
<protein>
    <recommendedName>
        <fullName evidence="3">TfoX N-terminal domain-containing protein</fullName>
    </recommendedName>
</protein>
<sequence>MWRKASEETLRLYSELLATVGLEQKGKNMPYTSMNGNMYSFVAKEGYVAIRLPEEEKQAFMDTYNAGPAISYGATMQGYVHVPEDVLKNTKELAAYMNKSHEFAKTLKPKPTKKK</sequence>
<accession>A0A239HRS4</accession>
<proteinExistence type="predicted"/>
<evidence type="ECO:0000313" key="1">
    <source>
        <dbReference type="EMBL" id="SNS82984.1"/>
    </source>
</evidence>
<name>A0A239HRS4_EKHLU</name>
<gene>
    <name evidence="1" type="ORF">SAMN05421640_1418</name>
</gene>
<keyword evidence="2" id="KW-1185">Reference proteome</keyword>